<dbReference type="OrthoDB" id="1001247at2759"/>
<evidence type="ECO:0000256" key="1">
    <source>
        <dbReference type="ARBA" id="ARBA00004123"/>
    </source>
</evidence>
<dbReference type="Proteomes" id="UP000515121">
    <property type="component" value="Unplaced"/>
</dbReference>
<dbReference type="GO" id="GO:0003677">
    <property type="term" value="F:DNA binding"/>
    <property type="evidence" value="ECO:0007669"/>
    <property type="project" value="UniProtKB-KW"/>
</dbReference>
<keyword evidence="8" id="KW-1185">Reference proteome</keyword>
<evidence type="ECO:0000313" key="9">
    <source>
        <dbReference type="RefSeq" id="XP_022764535.1"/>
    </source>
</evidence>
<dbReference type="GeneID" id="111309792"/>
<keyword evidence="3" id="KW-0238">DNA-binding</keyword>
<keyword evidence="2" id="KW-0805">Transcription regulation</keyword>
<accession>A0A6P6AI14</accession>
<sequence length="106" mass="12485">MVKEEGESSSSRDEKQRSPLTIATLQIIKEQPRRRGKRKQPGGSIMHFDNTDPGYGWLLPGWIAEERRVLSGRLYRYYYDPSGRQYRTQREVLYAWERSGVVCIDF</sequence>
<evidence type="ECO:0000256" key="4">
    <source>
        <dbReference type="ARBA" id="ARBA00023163"/>
    </source>
</evidence>
<evidence type="ECO:0000256" key="3">
    <source>
        <dbReference type="ARBA" id="ARBA00023125"/>
    </source>
</evidence>
<feature type="region of interest" description="Disordered" evidence="6">
    <location>
        <begin position="1"/>
        <end position="23"/>
    </location>
</feature>
<evidence type="ECO:0000259" key="7">
    <source>
        <dbReference type="PROSITE" id="PS50982"/>
    </source>
</evidence>
<dbReference type="SUPFAM" id="SSF54171">
    <property type="entry name" value="DNA-binding domain"/>
    <property type="match status" value="1"/>
</dbReference>
<organism evidence="8 9">
    <name type="scientific">Durio zibethinus</name>
    <name type="common">Durian</name>
    <dbReference type="NCBI Taxonomy" id="66656"/>
    <lineage>
        <taxon>Eukaryota</taxon>
        <taxon>Viridiplantae</taxon>
        <taxon>Streptophyta</taxon>
        <taxon>Embryophyta</taxon>
        <taxon>Tracheophyta</taxon>
        <taxon>Spermatophyta</taxon>
        <taxon>Magnoliopsida</taxon>
        <taxon>eudicotyledons</taxon>
        <taxon>Gunneridae</taxon>
        <taxon>Pentapetalae</taxon>
        <taxon>rosids</taxon>
        <taxon>malvids</taxon>
        <taxon>Malvales</taxon>
        <taxon>Malvaceae</taxon>
        <taxon>Helicteroideae</taxon>
        <taxon>Durio</taxon>
    </lineage>
</organism>
<comment type="subcellular location">
    <subcellularLocation>
        <location evidence="1">Nucleus</location>
    </subcellularLocation>
</comment>
<dbReference type="GO" id="GO:0005634">
    <property type="term" value="C:nucleus"/>
    <property type="evidence" value="ECO:0007669"/>
    <property type="project" value="UniProtKB-SubCell"/>
</dbReference>
<reference evidence="9" key="1">
    <citation type="submission" date="2025-08" db="UniProtKB">
        <authorList>
            <consortium name="RefSeq"/>
        </authorList>
    </citation>
    <scope>IDENTIFICATION</scope>
    <source>
        <tissue evidence="9">Fruit stalk</tissue>
    </source>
</reference>
<keyword evidence="5" id="KW-0539">Nucleus</keyword>
<dbReference type="AlphaFoldDB" id="A0A6P6AI14"/>
<dbReference type="PROSITE" id="PS50982">
    <property type="entry name" value="MBD"/>
    <property type="match status" value="1"/>
</dbReference>
<name>A0A6P6AI14_DURZI</name>
<gene>
    <name evidence="9" type="primary">LOC111309792</name>
</gene>
<protein>
    <submittedName>
        <fullName evidence="9">Uncharacterized protein LOC111309792</fullName>
    </submittedName>
</protein>
<dbReference type="Gene3D" id="3.30.890.10">
    <property type="entry name" value="Methyl-cpg-binding Protein 2, Chain A"/>
    <property type="match status" value="1"/>
</dbReference>
<evidence type="ECO:0000256" key="2">
    <source>
        <dbReference type="ARBA" id="ARBA00023015"/>
    </source>
</evidence>
<dbReference type="RefSeq" id="XP_022764535.1">
    <property type="nucleotide sequence ID" value="XM_022908800.1"/>
</dbReference>
<evidence type="ECO:0000313" key="8">
    <source>
        <dbReference type="Proteomes" id="UP000515121"/>
    </source>
</evidence>
<evidence type="ECO:0000256" key="6">
    <source>
        <dbReference type="SAM" id="MobiDB-lite"/>
    </source>
</evidence>
<feature type="domain" description="MBD" evidence="7">
    <location>
        <begin position="48"/>
        <end position="106"/>
    </location>
</feature>
<proteinExistence type="predicted"/>
<dbReference type="KEGG" id="dzi:111309792"/>
<dbReference type="InterPro" id="IPR001739">
    <property type="entry name" value="Methyl_CpG_DNA-bd"/>
</dbReference>
<evidence type="ECO:0000256" key="5">
    <source>
        <dbReference type="ARBA" id="ARBA00023242"/>
    </source>
</evidence>
<feature type="compositionally biased region" description="Basic and acidic residues" evidence="6">
    <location>
        <begin position="1"/>
        <end position="17"/>
    </location>
</feature>
<keyword evidence="4" id="KW-0804">Transcription</keyword>
<dbReference type="InterPro" id="IPR016177">
    <property type="entry name" value="DNA-bd_dom_sf"/>
</dbReference>